<proteinExistence type="predicted"/>
<sequence>MYKDFMPEMSRVRREEYAAEYRPYAKVRDLARRSVRARWARRLFAAAFALEAEESWRAVWDRMSAGPEAGLLGKGPVRPVRRSGPGRQ</sequence>
<evidence type="ECO:0000256" key="1">
    <source>
        <dbReference type="SAM" id="MobiDB-lite"/>
    </source>
</evidence>
<dbReference type="KEGG" id="rrd:RradSPS_2406"/>
<organism evidence="2 4">
    <name type="scientific">Rubrobacter radiotolerans</name>
    <name type="common">Arthrobacter radiotolerans</name>
    <dbReference type="NCBI Taxonomy" id="42256"/>
    <lineage>
        <taxon>Bacteria</taxon>
        <taxon>Bacillati</taxon>
        <taxon>Actinomycetota</taxon>
        <taxon>Rubrobacteria</taxon>
        <taxon>Rubrobacterales</taxon>
        <taxon>Rubrobacteraceae</taxon>
        <taxon>Rubrobacter</taxon>
    </lineage>
</organism>
<keyword evidence="4" id="KW-1185">Reference proteome</keyword>
<name>A0A023X6J6_RUBRA</name>
<dbReference type="HOGENOM" id="CLU_2571753_0_0_11"/>
<evidence type="ECO:0000313" key="3">
    <source>
        <dbReference type="EMBL" id="MDX5895092.1"/>
    </source>
</evidence>
<feature type="region of interest" description="Disordered" evidence="1">
    <location>
        <begin position="66"/>
        <end position="88"/>
    </location>
</feature>
<dbReference type="EMBL" id="CP007514">
    <property type="protein sequence ID" value="AHY47689.1"/>
    <property type="molecule type" value="Genomic_DNA"/>
</dbReference>
<reference evidence="2 4" key="1">
    <citation type="submission" date="2014-03" db="EMBL/GenBank/DDBJ databases">
        <title>Complete genome sequence of the Radio-Resistant Rubrobacter radiotolerans RSPS-4.</title>
        <authorList>
            <person name="Egas C.C."/>
            <person name="Barroso C.C."/>
            <person name="Froufe H.J.C."/>
            <person name="Pacheco J.J."/>
            <person name="Albuquerque L.L."/>
            <person name="da Costa M.M.S."/>
        </authorList>
    </citation>
    <scope>NUCLEOTIDE SEQUENCE [LARGE SCALE GENOMIC DNA]</scope>
    <source>
        <strain evidence="2 4">RSPS-4</strain>
    </source>
</reference>
<dbReference type="EMBL" id="JAWXXX010000001">
    <property type="protein sequence ID" value="MDX5895092.1"/>
    <property type="molecule type" value="Genomic_DNA"/>
</dbReference>
<protein>
    <submittedName>
        <fullName evidence="2">Uncharacterized protein</fullName>
    </submittedName>
</protein>
<dbReference type="AlphaFoldDB" id="A0A023X6J6"/>
<evidence type="ECO:0000313" key="4">
    <source>
        <dbReference type="Proteomes" id="UP000025229"/>
    </source>
</evidence>
<evidence type="ECO:0000313" key="2">
    <source>
        <dbReference type="EMBL" id="AHY47689.1"/>
    </source>
</evidence>
<accession>A0A023X6J6</accession>
<dbReference type="RefSeq" id="WP_038682966.1">
    <property type="nucleotide sequence ID" value="NZ_CP007514.1"/>
</dbReference>
<dbReference type="Proteomes" id="UP001281130">
    <property type="component" value="Unassembled WGS sequence"/>
</dbReference>
<dbReference type="Proteomes" id="UP000025229">
    <property type="component" value="Chromosome"/>
</dbReference>
<gene>
    <name evidence="2" type="ORF">RradSPS_2406</name>
    <name evidence="3" type="ORF">SIL72_13780</name>
</gene>
<reference evidence="3" key="2">
    <citation type="submission" date="2023-11" db="EMBL/GenBank/DDBJ databases">
        <title>MicrobeMod: A computational toolkit for identifying prokaryotic methylation and restriction-modification with nanopore sequencing.</title>
        <authorList>
            <person name="Crits-Christoph A."/>
            <person name="Kang S.C."/>
            <person name="Lee H."/>
            <person name="Ostrov N."/>
        </authorList>
    </citation>
    <scope>NUCLEOTIDE SEQUENCE</scope>
    <source>
        <strain evidence="3">ATCC 51242</strain>
    </source>
</reference>
<feature type="compositionally biased region" description="Low complexity" evidence="1">
    <location>
        <begin position="74"/>
        <end position="88"/>
    </location>
</feature>